<protein>
    <submittedName>
        <fullName evidence="2">Uncharacterized protein</fullName>
    </submittedName>
</protein>
<dbReference type="AlphaFoldDB" id="A0A0B7NC79"/>
<dbReference type="EMBL" id="LN728848">
    <property type="protein sequence ID" value="CEP12940.1"/>
    <property type="molecule type" value="Genomic_DNA"/>
</dbReference>
<feature type="region of interest" description="Disordered" evidence="1">
    <location>
        <begin position="26"/>
        <end position="49"/>
    </location>
</feature>
<evidence type="ECO:0000256" key="1">
    <source>
        <dbReference type="SAM" id="MobiDB-lite"/>
    </source>
</evidence>
<name>A0A0B7NC79_9FUNG</name>
<keyword evidence="3" id="KW-1185">Reference proteome</keyword>
<organism evidence="2 3">
    <name type="scientific">Parasitella parasitica</name>
    <dbReference type="NCBI Taxonomy" id="35722"/>
    <lineage>
        <taxon>Eukaryota</taxon>
        <taxon>Fungi</taxon>
        <taxon>Fungi incertae sedis</taxon>
        <taxon>Mucoromycota</taxon>
        <taxon>Mucoromycotina</taxon>
        <taxon>Mucoromycetes</taxon>
        <taxon>Mucorales</taxon>
        <taxon>Mucorineae</taxon>
        <taxon>Mucoraceae</taxon>
        <taxon>Parasitella</taxon>
    </lineage>
</organism>
<dbReference type="Proteomes" id="UP000054107">
    <property type="component" value="Unassembled WGS sequence"/>
</dbReference>
<gene>
    <name evidence="2" type="primary">PARPA_06960.1 scaffold 25188</name>
</gene>
<proteinExistence type="predicted"/>
<evidence type="ECO:0000313" key="2">
    <source>
        <dbReference type="EMBL" id="CEP12940.1"/>
    </source>
</evidence>
<reference evidence="2 3" key="1">
    <citation type="submission" date="2014-09" db="EMBL/GenBank/DDBJ databases">
        <authorList>
            <person name="Ellenberger Sabrina"/>
        </authorList>
    </citation>
    <scope>NUCLEOTIDE SEQUENCE [LARGE SCALE GENOMIC DNA]</scope>
    <source>
        <strain evidence="2 3">CBS 412.66</strain>
    </source>
</reference>
<sequence>MKVARLPFLTLKLDYFTWNQVSTNLRSKPAKGQRTDDNNSSSSKPNVNDIDWDTVKGLQLKSDEELKADIADIGQEIMDTSTKLKTHYRQFNLDDFSVRIKKLKSDWKSDSSIYEDIQKLKADRFDTFCTLQPTKQSLSNLRRTDNGFKVVIETVPVDMKKYK</sequence>
<accession>A0A0B7NC79</accession>
<evidence type="ECO:0000313" key="3">
    <source>
        <dbReference type="Proteomes" id="UP000054107"/>
    </source>
</evidence>